<protein>
    <submittedName>
        <fullName evidence="1">Uncharacterized protein</fullName>
    </submittedName>
</protein>
<dbReference type="SUPFAM" id="SSF49777">
    <property type="entry name" value="PEBP-like"/>
    <property type="match status" value="1"/>
</dbReference>
<dbReference type="InterPro" id="IPR035810">
    <property type="entry name" value="PEBP_euk"/>
</dbReference>
<dbReference type="OrthoDB" id="2153661at2759"/>
<name>A0A9X6RKG7_HYPEX</name>
<sequence length="130" mass="13997">MLDADGNNSPATTAGELNNYLYWLKYNVNSSVLGSGTDVVPYQGASPPPNSGIHRCVILVYSQLNGSMTSPPVGVTALHDDDVNDQTRATFHLRLFIRQNQLSGPVVGNFFRTLEDSFSAAQWAALASPP</sequence>
<dbReference type="Gene3D" id="3.90.280.10">
    <property type="entry name" value="PEBP-like"/>
    <property type="match status" value="1"/>
</dbReference>
<evidence type="ECO:0000313" key="2">
    <source>
        <dbReference type="Proteomes" id="UP000192578"/>
    </source>
</evidence>
<gene>
    <name evidence="1" type="ORF">BV898_15418</name>
</gene>
<evidence type="ECO:0000313" key="1">
    <source>
        <dbReference type="EMBL" id="OWA50917.1"/>
    </source>
</evidence>
<keyword evidence="2" id="KW-1185">Reference proteome</keyword>
<reference evidence="2" key="1">
    <citation type="submission" date="2017-01" db="EMBL/GenBank/DDBJ databases">
        <title>Comparative genomics of anhydrobiosis in the tardigrade Hypsibius dujardini.</title>
        <authorList>
            <person name="Yoshida Y."/>
            <person name="Koutsovoulos G."/>
            <person name="Laetsch D."/>
            <person name="Stevens L."/>
            <person name="Kumar S."/>
            <person name="Horikawa D."/>
            <person name="Ishino K."/>
            <person name="Komine S."/>
            <person name="Tomita M."/>
            <person name="Blaxter M."/>
            <person name="Arakawa K."/>
        </authorList>
    </citation>
    <scope>NUCLEOTIDE SEQUENCE [LARGE SCALE GENOMIC DNA]</scope>
    <source>
        <strain evidence="2">Z151</strain>
    </source>
</reference>
<comment type="caution">
    <text evidence="1">The sequence shown here is derived from an EMBL/GenBank/DDBJ whole genome shotgun (WGS) entry which is preliminary data.</text>
</comment>
<dbReference type="Proteomes" id="UP000192578">
    <property type="component" value="Unassembled WGS sequence"/>
</dbReference>
<dbReference type="PANTHER" id="PTHR11362">
    <property type="entry name" value="PHOSPHATIDYLETHANOLAMINE-BINDING PROTEIN"/>
    <property type="match status" value="1"/>
</dbReference>
<proteinExistence type="predicted"/>
<dbReference type="InterPro" id="IPR036610">
    <property type="entry name" value="PEBP-like_sf"/>
</dbReference>
<accession>A0A9X6RKG7</accession>
<dbReference type="EMBL" id="MTYJ01000208">
    <property type="protein sequence ID" value="OWA50917.1"/>
    <property type="molecule type" value="Genomic_DNA"/>
</dbReference>
<dbReference type="PANTHER" id="PTHR11362:SF82">
    <property type="entry name" value="PHOSPHATIDYLETHANOLAMINE-BINDING PROTEIN 4"/>
    <property type="match status" value="1"/>
</dbReference>
<organism evidence="1 2">
    <name type="scientific">Hypsibius exemplaris</name>
    <name type="common">Freshwater tardigrade</name>
    <dbReference type="NCBI Taxonomy" id="2072580"/>
    <lineage>
        <taxon>Eukaryota</taxon>
        <taxon>Metazoa</taxon>
        <taxon>Ecdysozoa</taxon>
        <taxon>Tardigrada</taxon>
        <taxon>Eutardigrada</taxon>
        <taxon>Parachela</taxon>
        <taxon>Hypsibioidea</taxon>
        <taxon>Hypsibiidae</taxon>
        <taxon>Hypsibius</taxon>
    </lineage>
</organism>
<dbReference type="AlphaFoldDB" id="A0A9X6RKG7"/>